<dbReference type="PANTHER" id="PTHR24221">
    <property type="entry name" value="ATP-BINDING CASSETTE SUB-FAMILY B"/>
    <property type="match status" value="1"/>
</dbReference>
<evidence type="ECO:0000313" key="12">
    <source>
        <dbReference type="EMBL" id="RWX43363.1"/>
    </source>
</evidence>
<dbReference type="InterPro" id="IPR027417">
    <property type="entry name" value="P-loop_NTPase"/>
</dbReference>
<evidence type="ECO:0000256" key="3">
    <source>
        <dbReference type="ARBA" id="ARBA00022475"/>
    </source>
</evidence>
<reference evidence="12 13" key="1">
    <citation type="submission" date="2017-01" db="EMBL/GenBank/DDBJ databases">
        <title>The cable genome- insights into the physiology and evolution of filamentous bacteria capable of sulfide oxidation via long distance electron transfer.</title>
        <authorList>
            <person name="Schreiber L."/>
            <person name="Bjerg J.T."/>
            <person name="Boggild A."/>
            <person name="Van De Vossenberg J."/>
            <person name="Meysman F."/>
            <person name="Nielsen L.P."/>
            <person name="Schramm A."/>
            <person name="Kjeldsen K.U."/>
        </authorList>
    </citation>
    <scope>NUCLEOTIDE SEQUENCE [LARGE SCALE GENOMIC DNA]</scope>
    <source>
        <strain evidence="12">MCF</strain>
    </source>
</reference>
<evidence type="ECO:0000259" key="10">
    <source>
        <dbReference type="PROSITE" id="PS50893"/>
    </source>
</evidence>
<protein>
    <submittedName>
        <fullName evidence="12">ATP-binding cassette, subfamily B</fullName>
    </submittedName>
</protein>
<dbReference type="InterPro" id="IPR017871">
    <property type="entry name" value="ABC_transporter-like_CS"/>
</dbReference>
<evidence type="ECO:0000256" key="1">
    <source>
        <dbReference type="ARBA" id="ARBA00004651"/>
    </source>
</evidence>
<feature type="domain" description="ABC transporter" evidence="10">
    <location>
        <begin position="364"/>
        <end position="601"/>
    </location>
</feature>
<proteinExistence type="predicted"/>
<feature type="transmembrane region" description="Helical" evidence="9">
    <location>
        <begin position="26"/>
        <end position="54"/>
    </location>
</feature>
<dbReference type="Proteomes" id="UP000287853">
    <property type="component" value="Unassembled WGS sequence"/>
</dbReference>
<keyword evidence="2" id="KW-0813">Transport</keyword>
<dbReference type="SMART" id="SM00382">
    <property type="entry name" value="AAA"/>
    <property type="match status" value="1"/>
</dbReference>
<feature type="domain" description="ABC transmembrane type-1" evidence="11">
    <location>
        <begin position="27"/>
        <end position="329"/>
    </location>
</feature>
<gene>
    <name evidence="12" type="ORF">H206_02760</name>
</gene>
<comment type="caution">
    <text evidence="12">The sequence shown here is derived from an EMBL/GenBank/DDBJ whole genome shotgun (WGS) entry which is preliminary data.</text>
</comment>
<feature type="transmembrane region" description="Helical" evidence="9">
    <location>
        <begin position="150"/>
        <end position="174"/>
    </location>
</feature>
<dbReference type="PROSITE" id="PS50929">
    <property type="entry name" value="ABC_TM1F"/>
    <property type="match status" value="1"/>
</dbReference>
<dbReference type="Gene3D" id="3.40.50.300">
    <property type="entry name" value="P-loop containing nucleotide triphosphate hydrolases"/>
    <property type="match status" value="1"/>
</dbReference>
<dbReference type="EMBL" id="MTKO01000122">
    <property type="protein sequence ID" value="RWX43363.1"/>
    <property type="molecule type" value="Genomic_DNA"/>
</dbReference>
<evidence type="ECO:0000256" key="9">
    <source>
        <dbReference type="SAM" id="Phobius"/>
    </source>
</evidence>
<dbReference type="FunFam" id="3.40.50.300:FF:000299">
    <property type="entry name" value="ABC transporter ATP-binding protein/permease"/>
    <property type="match status" value="1"/>
</dbReference>
<dbReference type="InterPro" id="IPR036640">
    <property type="entry name" value="ABC1_TM_sf"/>
</dbReference>
<dbReference type="PROSITE" id="PS00211">
    <property type="entry name" value="ABC_TRANSPORTER_1"/>
    <property type="match status" value="1"/>
</dbReference>
<keyword evidence="4 9" id="KW-0812">Transmembrane</keyword>
<dbReference type="PROSITE" id="PS50893">
    <property type="entry name" value="ABC_TRANSPORTER_2"/>
    <property type="match status" value="1"/>
</dbReference>
<evidence type="ECO:0000313" key="13">
    <source>
        <dbReference type="Proteomes" id="UP000287853"/>
    </source>
</evidence>
<keyword evidence="5" id="KW-0547">Nucleotide-binding</keyword>
<dbReference type="AlphaFoldDB" id="A0A444IRB0"/>
<feature type="transmembrane region" description="Helical" evidence="9">
    <location>
        <begin position="180"/>
        <end position="200"/>
    </location>
</feature>
<name>A0A444IRB0_9BACT</name>
<comment type="subcellular location">
    <subcellularLocation>
        <location evidence="1">Cell membrane</location>
        <topology evidence="1">Multi-pass membrane protein</topology>
    </subcellularLocation>
</comment>
<dbReference type="SUPFAM" id="SSF52540">
    <property type="entry name" value="P-loop containing nucleoside triphosphate hydrolases"/>
    <property type="match status" value="1"/>
</dbReference>
<dbReference type="InterPro" id="IPR003593">
    <property type="entry name" value="AAA+_ATPase"/>
</dbReference>
<keyword evidence="13" id="KW-1185">Reference proteome</keyword>
<evidence type="ECO:0000256" key="8">
    <source>
        <dbReference type="ARBA" id="ARBA00023136"/>
    </source>
</evidence>
<dbReference type="PANTHER" id="PTHR24221:SF654">
    <property type="entry name" value="ATP-BINDING CASSETTE SUB-FAMILY B MEMBER 6"/>
    <property type="match status" value="1"/>
</dbReference>
<dbReference type="InterPro" id="IPR039421">
    <property type="entry name" value="Type_1_exporter"/>
</dbReference>
<accession>A0A444IRB0</accession>
<keyword evidence="6 12" id="KW-0067">ATP-binding</keyword>
<evidence type="ECO:0000256" key="7">
    <source>
        <dbReference type="ARBA" id="ARBA00022989"/>
    </source>
</evidence>
<feature type="transmembrane region" description="Helical" evidence="9">
    <location>
        <begin position="272"/>
        <end position="289"/>
    </location>
</feature>
<dbReference type="SUPFAM" id="SSF90123">
    <property type="entry name" value="ABC transporter transmembrane region"/>
    <property type="match status" value="1"/>
</dbReference>
<evidence type="ECO:0000256" key="2">
    <source>
        <dbReference type="ARBA" id="ARBA00022448"/>
    </source>
</evidence>
<sequence>MLRNSSLINNIIILWRYLGKKRRNQFIVLFILMLVSVFAEVITIGAVIPFLGILTSPEQLFKLPWIKPLVHMLEAEEARELLLPLTLAFILIAVFSSAIRISQLWYNSVLTAEMGTQLRHDIYVMALNKPYEFHLAHNSSDLISLTTEKVGAAIGAGIMQVLSLLTALVMSLAIVSTLIYINPFVALIAFISWGGGYILIARLVRKKVRKNSDIIRKNQPQAVKCMQEGLGGIRDVILDNSQKVFTQGYARTVHNIQYAFVQNSFLSALPKNLLEVLGITLIALLAYAMQTGPSSGQNALPLLGAFALGAQRLLPGLQQIYYSWSLINGNHAVLADVTAWVDKAGHEAKPHNNLVPSLDFSRSIELCNIIFRYVGTDKEVLSNIRLTIPKGSRIGFIGATGSGKSTLLDLIMGLLTPAGGQLRVDGMNIDSANVKAWQQNIAHVSQAIFLADGSMLENIAFGVPIENIDKKQVEKAARLAQIHDFIEDLPNGYQTLVGERGVRLSGGQRQRIGIARALYKKAEVLVLDEATSALDDATEQAVMAAIDGLGGHLTVLMIAHRLSTLQDCGRIIELSLGKVSREGSYQEIIGARRDTAGGFIR</sequence>
<keyword evidence="8 9" id="KW-0472">Membrane</keyword>
<keyword evidence="7 9" id="KW-1133">Transmembrane helix</keyword>
<dbReference type="GO" id="GO:0016887">
    <property type="term" value="F:ATP hydrolysis activity"/>
    <property type="evidence" value="ECO:0007669"/>
    <property type="project" value="InterPro"/>
</dbReference>
<dbReference type="GO" id="GO:0005886">
    <property type="term" value="C:plasma membrane"/>
    <property type="evidence" value="ECO:0007669"/>
    <property type="project" value="UniProtKB-SubCell"/>
</dbReference>
<dbReference type="Gene3D" id="1.20.1560.10">
    <property type="entry name" value="ABC transporter type 1, transmembrane domain"/>
    <property type="match status" value="1"/>
</dbReference>
<feature type="transmembrane region" description="Helical" evidence="9">
    <location>
        <begin position="81"/>
        <end position="99"/>
    </location>
</feature>
<dbReference type="Pfam" id="PF00005">
    <property type="entry name" value="ABC_tran"/>
    <property type="match status" value="1"/>
</dbReference>
<dbReference type="Pfam" id="PF00664">
    <property type="entry name" value="ABC_membrane"/>
    <property type="match status" value="1"/>
</dbReference>
<evidence type="ECO:0000259" key="11">
    <source>
        <dbReference type="PROSITE" id="PS50929"/>
    </source>
</evidence>
<dbReference type="GO" id="GO:0005524">
    <property type="term" value="F:ATP binding"/>
    <property type="evidence" value="ECO:0007669"/>
    <property type="project" value="UniProtKB-KW"/>
</dbReference>
<dbReference type="GO" id="GO:0140359">
    <property type="term" value="F:ABC-type transporter activity"/>
    <property type="evidence" value="ECO:0007669"/>
    <property type="project" value="InterPro"/>
</dbReference>
<dbReference type="InterPro" id="IPR011527">
    <property type="entry name" value="ABC1_TM_dom"/>
</dbReference>
<keyword evidence="3" id="KW-1003">Cell membrane</keyword>
<organism evidence="12 13">
    <name type="scientific">Candidatus Electrothrix aarhusensis</name>
    <dbReference type="NCBI Taxonomy" id="1859131"/>
    <lineage>
        <taxon>Bacteria</taxon>
        <taxon>Pseudomonadati</taxon>
        <taxon>Thermodesulfobacteriota</taxon>
        <taxon>Desulfobulbia</taxon>
        <taxon>Desulfobulbales</taxon>
        <taxon>Desulfobulbaceae</taxon>
        <taxon>Candidatus Electrothrix</taxon>
    </lineage>
</organism>
<evidence type="ECO:0000256" key="4">
    <source>
        <dbReference type="ARBA" id="ARBA00022692"/>
    </source>
</evidence>
<dbReference type="InterPro" id="IPR003439">
    <property type="entry name" value="ABC_transporter-like_ATP-bd"/>
</dbReference>
<evidence type="ECO:0000256" key="5">
    <source>
        <dbReference type="ARBA" id="ARBA00022741"/>
    </source>
</evidence>
<evidence type="ECO:0000256" key="6">
    <source>
        <dbReference type="ARBA" id="ARBA00022840"/>
    </source>
</evidence>
<dbReference type="GO" id="GO:0034040">
    <property type="term" value="F:ATPase-coupled lipid transmembrane transporter activity"/>
    <property type="evidence" value="ECO:0007669"/>
    <property type="project" value="TreeGrafter"/>
</dbReference>